<keyword evidence="2" id="KW-1185">Reference proteome</keyword>
<gene>
    <name evidence="1" type="ORF">H5410_019918</name>
</gene>
<accession>A0A9J5Z8P8</accession>
<evidence type="ECO:0000313" key="2">
    <source>
        <dbReference type="Proteomes" id="UP000824120"/>
    </source>
</evidence>
<dbReference type="Proteomes" id="UP000824120">
    <property type="component" value="Chromosome 4"/>
</dbReference>
<name>A0A9J5Z8P8_SOLCO</name>
<dbReference type="EMBL" id="JACXVP010000004">
    <property type="protein sequence ID" value="KAG5608637.1"/>
    <property type="molecule type" value="Genomic_DNA"/>
</dbReference>
<reference evidence="1 2" key="1">
    <citation type="submission" date="2020-09" db="EMBL/GenBank/DDBJ databases">
        <title>De no assembly of potato wild relative species, Solanum commersonii.</title>
        <authorList>
            <person name="Cho K."/>
        </authorList>
    </citation>
    <scope>NUCLEOTIDE SEQUENCE [LARGE SCALE GENOMIC DNA]</scope>
    <source>
        <strain evidence="1">LZ3.2</strain>
        <tissue evidence="1">Leaf</tissue>
    </source>
</reference>
<organism evidence="1 2">
    <name type="scientific">Solanum commersonii</name>
    <name type="common">Commerson's wild potato</name>
    <name type="synonym">Commerson's nightshade</name>
    <dbReference type="NCBI Taxonomy" id="4109"/>
    <lineage>
        <taxon>Eukaryota</taxon>
        <taxon>Viridiplantae</taxon>
        <taxon>Streptophyta</taxon>
        <taxon>Embryophyta</taxon>
        <taxon>Tracheophyta</taxon>
        <taxon>Spermatophyta</taxon>
        <taxon>Magnoliopsida</taxon>
        <taxon>eudicotyledons</taxon>
        <taxon>Gunneridae</taxon>
        <taxon>Pentapetalae</taxon>
        <taxon>asterids</taxon>
        <taxon>lamiids</taxon>
        <taxon>Solanales</taxon>
        <taxon>Solanaceae</taxon>
        <taxon>Solanoideae</taxon>
        <taxon>Solaneae</taxon>
        <taxon>Solanum</taxon>
    </lineage>
</organism>
<evidence type="ECO:0000313" key="1">
    <source>
        <dbReference type="EMBL" id="KAG5608637.1"/>
    </source>
</evidence>
<comment type="caution">
    <text evidence="1">The sequence shown here is derived from an EMBL/GenBank/DDBJ whole genome shotgun (WGS) entry which is preliminary data.</text>
</comment>
<proteinExistence type="predicted"/>
<protein>
    <submittedName>
        <fullName evidence="1">Uncharacterized protein</fullName>
    </submittedName>
</protein>
<dbReference type="AlphaFoldDB" id="A0A9J5Z8P8"/>
<dbReference type="OrthoDB" id="591587at2759"/>
<sequence>MFENLDNSSIQSCTIFKVNVWQRESNPDVYTSKMVSIGSIRRREENGSFNRHKGNKWSRSIMVTNKEMCKSNL</sequence>